<keyword evidence="3 6" id="KW-1133">Transmembrane helix</keyword>
<feature type="region of interest" description="Disordered" evidence="5">
    <location>
        <begin position="441"/>
        <end position="595"/>
    </location>
</feature>
<sequence>MVGLSAGGSVALGVFVGLLSTSIQSVGLTLQRKSHLLEEEKEEHHVRRPPYRRRRWQLGMLMFIIANLVGSTIQITTLPLPVLSTLQASGLVFNSICASLILSEPFTRYSLFGTILVAVGAVLIGTFGALTEPSHTLDQLLALLARPEFLVWLFATFFISILLFIAQWFMKRLFHRPSPLVRLLRGMCFGAMSGILSAHSLLVAKSAVELLVRTIVDRHNQFNRWQSWVILLGLVALALSQLYFLHRGLKLTSTSVLYPFVFCIYNIIAILDGLIYFRQASRLPVRDACLIAVGVVILLGGVACLSWRLEDKVPAAAGHQRKASRHSFTGVPPPRTALTPGLGFIDTGGSESDEQSPFLGPTHFDEESPLGISSGNKKRKSSHAAGVGPDEQTPLLTRANTAPFRTGDAGTFSQGREGRPRPANLSKLRRMTISEEAGEIWDELNDRTSPGNSLRSPLDSRGRGRARAHARARSGTLPILHESGRRDSWWDKFTLGSGKKPEAVPSPRTRSGAGTSDYEDDDPAAPLMSPSPPQRNPGWFRTIRIPRTRSASDRQGSRGPFRMSWWSRNYPKNDSQDESPPERRNGDGDGGGDGR</sequence>
<feature type="transmembrane region" description="Helical" evidence="6">
    <location>
        <begin position="56"/>
        <end position="76"/>
    </location>
</feature>
<proteinExistence type="predicted"/>
<dbReference type="PANTHER" id="PTHR12570">
    <property type="match status" value="1"/>
</dbReference>
<keyword evidence="2 6" id="KW-0812">Transmembrane</keyword>
<protein>
    <recommendedName>
        <fullName evidence="9">Magnesium transporter NIPA8</fullName>
    </recommendedName>
</protein>
<feature type="transmembrane region" description="Helical" evidence="6">
    <location>
        <begin position="283"/>
        <end position="305"/>
    </location>
</feature>
<feature type="transmembrane region" description="Helical" evidence="6">
    <location>
        <begin position="6"/>
        <end position="30"/>
    </location>
</feature>
<feature type="transmembrane region" description="Helical" evidence="6">
    <location>
        <begin position="149"/>
        <end position="170"/>
    </location>
</feature>
<feature type="transmembrane region" description="Helical" evidence="6">
    <location>
        <begin position="82"/>
        <end position="102"/>
    </location>
</feature>
<feature type="compositionally biased region" description="Basic residues" evidence="5">
    <location>
        <begin position="463"/>
        <end position="472"/>
    </location>
</feature>
<dbReference type="FunFam" id="1.10.3730.20:FF:000012">
    <property type="entry name" value="DUF803 domain-containing protein"/>
    <property type="match status" value="1"/>
</dbReference>
<evidence type="ECO:0000313" key="8">
    <source>
        <dbReference type="Proteomes" id="UP000325902"/>
    </source>
</evidence>
<dbReference type="Gene3D" id="1.10.3730.20">
    <property type="match status" value="1"/>
</dbReference>
<dbReference type="SUPFAM" id="SSF103481">
    <property type="entry name" value="Multidrug resistance efflux transporter EmrE"/>
    <property type="match status" value="1"/>
</dbReference>
<evidence type="ECO:0000256" key="1">
    <source>
        <dbReference type="ARBA" id="ARBA00004141"/>
    </source>
</evidence>
<feature type="compositionally biased region" description="Basic and acidic residues" evidence="5">
    <location>
        <begin position="580"/>
        <end position="595"/>
    </location>
</feature>
<dbReference type="InterPro" id="IPR008521">
    <property type="entry name" value="Mg_trans_NIPA"/>
</dbReference>
<feature type="transmembrane region" description="Helical" evidence="6">
    <location>
        <begin position="256"/>
        <end position="277"/>
    </location>
</feature>
<keyword evidence="4 6" id="KW-0472">Membrane</keyword>
<name>A0A5N5CW19_9PEZI</name>
<gene>
    <name evidence="7" type="ORF">DBV05_g11785</name>
</gene>
<reference evidence="7 8" key="1">
    <citation type="journal article" date="2019" name="Sci. Rep.">
        <title>A multi-omics analysis of the grapevine pathogen Lasiodiplodia theobromae reveals that temperature affects the expression of virulence- and pathogenicity-related genes.</title>
        <authorList>
            <person name="Felix C."/>
            <person name="Meneses R."/>
            <person name="Goncalves M.F.M."/>
            <person name="Tilleman L."/>
            <person name="Duarte A.S."/>
            <person name="Jorrin-Novo J.V."/>
            <person name="Van de Peer Y."/>
            <person name="Deforce D."/>
            <person name="Van Nieuwerburgh F."/>
            <person name="Esteves A.C."/>
            <person name="Alves A."/>
        </authorList>
    </citation>
    <scope>NUCLEOTIDE SEQUENCE [LARGE SCALE GENOMIC DNA]</scope>
    <source>
        <strain evidence="7 8">LA-SOL3</strain>
    </source>
</reference>
<evidence type="ECO:0000256" key="6">
    <source>
        <dbReference type="SAM" id="Phobius"/>
    </source>
</evidence>
<dbReference type="Proteomes" id="UP000325902">
    <property type="component" value="Unassembled WGS sequence"/>
</dbReference>
<dbReference type="Pfam" id="PF05653">
    <property type="entry name" value="Mg_trans_NIPA"/>
    <property type="match status" value="1"/>
</dbReference>
<organism evidence="7 8">
    <name type="scientific">Lasiodiplodia theobromae</name>
    <dbReference type="NCBI Taxonomy" id="45133"/>
    <lineage>
        <taxon>Eukaryota</taxon>
        <taxon>Fungi</taxon>
        <taxon>Dikarya</taxon>
        <taxon>Ascomycota</taxon>
        <taxon>Pezizomycotina</taxon>
        <taxon>Dothideomycetes</taxon>
        <taxon>Dothideomycetes incertae sedis</taxon>
        <taxon>Botryosphaeriales</taxon>
        <taxon>Botryosphaeriaceae</taxon>
        <taxon>Lasiodiplodia</taxon>
    </lineage>
</organism>
<accession>A0A5N5CW19</accession>
<evidence type="ECO:0000256" key="5">
    <source>
        <dbReference type="SAM" id="MobiDB-lite"/>
    </source>
</evidence>
<comment type="subcellular location">
    <subcellularLocation>
        <location evidence="1">Membrane</location>
        <topology evidence="1">Multi-pass membrane protein</topology>
    </subcellularLocation>
</comment>
<dbReference type="InterPro" id="IPR037185">
    <property type="entry name" value="EmrE-like"/>
</dbReference>
<dbReference type="GO" id="GO:0015095">
    <property type="term" value="F:magnesium ion transmembrane transporter activity"/>
    <property type="evidence" value="ECO:0007669"/>
    <property type="project" value="InterPro"/>
</dbReference>
<keyword evidence="8" id="KW-1185">Reference proteome</keyword>
<dbReference type="PANTHER" id="PTHR12570:SF86">
    <property type="entry name" value="ADR321CP"/>
    <property type="match status" value="1"/>
</dbReference>
<dbReference type="AlphaFoldDB" id="A0A5N5CW19"/>
<evidence type="ECO:0000256" key="2">
    <source>
        <dbReference type="ARBA" id="ARBA00022692"/>
    </source>
</evidence>
<evidence type="ECO:0008006" key="9">
    <source>
        <dbReference type="Google" id="ProtNLM"/>
    </source>
</evidence>
<feature type="transmembrane region" description="Helical" evidence="6">
    <location>
        <begin position="225"/>
        <end position="244"/>
    </location>
</feature>
<dbReference type="EMBL" id="VCHE01000186">
    <property type="protein sequence ID" value="KAB2569548.1"/>
    <property type="molecule type" value="Genomic_DNA"/>
</dbReference>
<dbReference type="GO" id="GO:0016020">
    <property type="term" value="C:membrane"/>
    <property type="evidence" value="ECO:0007669"/>
    <property type="project" value="UniProtKB-SubCell"/>
</dbReference>
<evidence type="ECO:0000313" key="7">
    <source>
        <dbReference type="EMBL" id="KAB2569548.1"/>
    </source>
</evidence>
<evidence type="ECO:0000256" key="3">
    <source>
        <dbReference type="ARBA" id="ARBA00022989"/>
    </source>
</evidence>
<evidence type="ECO:0000256" key="4">
    <source>
        <dbReference type="ARBA" id="ARBA00023136"/>
    </source>
</evidence>
<comment type="caution">
    <text evidence="7">The sequence shown here is derived from an EMBL/GenBank/DDBJ whole genome shotgun (WGS) entry which is preliminary data.</text>
</comment>
<feature type="transmembrane region" description="Helical" evidence="6">
    <location>
        <begin position="109"/>
        <end position="129"/>
    </location>
</feature>
<feature type="region of interest" description="Disordered" evidence="5">
    <location>
        <begin position="320"/>
        <end position="425"/>
    </location>
</feature>
<dbReference type="OrthoDB" id="2504919at2759"/>